<dbReference type="PANTHER" id="PTHR46206:SF7">
    <property type="entry name" value="P450, PUTATIVE (EUROFUNG)-RELATED"/>
    <property type="match status" value="1"/>
</dbReference>
<keyword evidence="9" id="KW-1133">Transmembrane helix</keyword>
<dbReference type="PRINTS" id="PR00465">
    <property type="entry name" value="EP450IV"/>
</dbReference>
<keyword evidence="9" id="KW-0812">Transmembrane</keyword>
<evidence type="ECO:0000256" key="3">
    <source>
        <dbReference type="ARBA" id="ARBA00010617"/>
    </source>
</evidence>
<name>A0A6A6VGQ0_9PLEO</name>
<sequence length="510" mass="58118">METQHLVGVGHTLQTLAFAAIIFAGLWILPRLNLEAQIRRLPAYIYEGDKQSKRSTYETSAKKLYADGYQKFKDRVWRISGTEKLDTIVIPAKFLPEVRTLPDSVLSFPKAIEEFLFSKYTKVDTDEPISAHVVKADLTPALARLNPIIDAEVKQAMEEEMPPCEDWTPVYIYMKIVNAVAKVSGRIFVGPDLCRNKDYLDAAINYTLDLFSAQRKIQKMNPWLRPFLAPRLPEIKKLDQHRLKARAILEPVVRARRAAEKTDPDYKKPEDMLQWLMNRSSDHDRDTVEQIAMLQLSLTFAAIHTTSLTATNIFFTLAADTASIAPLREEIRRVTAENGGIMTYRALQQMEKLDSYMKEVMRFYPLGLTSFTRKVVRGFTLSNGQYLPAGANIEIPSHAIYNDSNNYENPDTFDGFRSYKLRQQGGATNHARNQFVTTNEQNLLFGYGRHACPGRFFAANEIKMILARTVLEYDFRNADGSQTRYANVYQGRTASPDAAKQLEFRKVVTA</sequence>
<dbReference type="Gene3D" id="1.10.630.10">
    <property type="entry name" value="Cytochrome P450"/>
    <property type="match status" value="1"/>
</dbReference>
<evidence type="ECO:0000313" key="11">
    <source>
        <dbReference type="Proteomes" id="UP000799440"/>
    </source>
</evidence>
<dbReference type="InterPro" id="IPR001128">
    <property type="entry name" value="Cyt_P450"/>
</dbReference>
<accession>A0A6A6VGQ0</accession>
<feature type="binding site" description="axial binding residue" evidence="7">
    <location>
        <position position="452"/>
    </location>
    <ligand>
        <name>heme</name>
        <dbReference type="ChEBI" id="CHEBI:30413"/>
    </ligand>
    <ligandPart>
        <name>Fe</name>
        <dbReference type="ChEBI" id="CHEBI:18248"/>
    </ligandPart>
</feature>
<dbReference type="InterPro" id="IPR036396">
    <property type="entry name" value="Cyt_P450_sf"/>
</dbReference>
<comment type="pathway">
    <text evidence="2">Mycotoxin biosynthesis.</text>
</comment>
<keyword evidence="4 7" id="KW-0479">Metal-binding</keyword>
<dbReference type="CDD" id="cd11041">
    <property type="entry name" value="CYP503A1-like"/>
    <property type="match status" value="1"/>
</dbReference>
<dbReference type="SUPFAM" id="SSF48264">
    <property type="entry name" value="Cytochrome P450"/>
    <property type="match status" value="1"/>
</dbReference>
<dbReference type="Proteomes" id="UP000799440">
    <property type="component" value="Unassembled WGS sequence"/>
</dbReference>
<dbReference type="EMBL" id="MU006567">
    <property type="protein sequence ID" value="KAF2748979.1"/>
    <property type="molecule type" value="Genomic_DNA"/>
</dbReference>
<keyword evidence="6 7" id="KW-0408">Iron</keyword>
<dbReference type="Pfam" id="PF00067">
    <property type="entry name" value="p450"/>
    <property type="match status" value="1"/>
</dbReference>
<dbReference type="GO" id="GO:0005506">
    <property type="term" value="F:iron ion binding"/>
    <property type="evidence" value="ECO:0007669"/>
    <property type="project" value="InterPro"/>
</dbReference>
<evidence type="ECO:0000256" key="9">
    <source>
        <dbReference type="SAM" id="Phobius"/>
    </source>
</evidence>
<evidence type="ECO:0000256" key="8">
    <source>
        <dbReference type="RuleBase" id="RU000461"/>
    </source>
</evidence>
<keyword evidence="9" id="KW-0472">Membrane</keyword>
<keyword evidence="8" id="KW-0503">Monooxygenase</keyword>
<evidence type="ECO:0000256" key="1">
    <source>
        <dbReference type="ARBA" id="ARBA00001971"/>
    </source>
</evidence>
<evidence type="ECO:0000256" key="2">
    <source>
        <dbReference type="ARBA" id="ARBA00004685"/>
    </source>
</evidence>
<evidence type="ECO:0000256" key="5">
    <source>
        <dbReference type="ARBA" id="ARBA00023002"/>
    </source>
</evidence>
<dbReference type="AlphaFoldDB" id="A0A6A6VGQ0"/>
<dbReference type="GO" id="GO:0020037">
    <property type="term" value="F:heme binding"/>
    <property type="evidence" value="ECO:0007669"/>
    <property type="project" value="InterPro"/>
</dbReference>
<evidence type="ECO:0000256" key="4">
    <source>
        <dbReference type="ARBA" id="ARBA00022723"/>
    </source>
</evidence>
<dbReference type="InterPro" id="IPR002403">
    <property type="entry name" value="Cyt_P450_E_grp-IV"/>
</dbReference>
<dbReference type="GO" id="GO:0016705">
    <property type="term" value="F:oxidoreductase activity, acting on paired donors, with incorporation or reduction of molecular oxygen"/>
    <property type="evidence" value="ECO:0007669"/>
    <property type="project" value="InterPro"/>
</dbReference>
<keyword evidence="11" id="KW-1185">Reference proteome</keyword>
<dbReference type="InterPro" id="IPR017972">
    <property type="entry name" value="Cyt_P450_CS"/>
</dbReference>
<keyword evidence="5 8" id="KW-0560">Oxidoreductase</keyword>
<reference evidence="10" key="1">
    <citation type="journal article" date="2020" name="Stud. Mycol.">
        <title>101 Dothideomycetes genomes: a test case for predicting lifestyles and emergence of pathogens.</title>
        <authorList>
            <person name="Haridas S."/>
            <person name="Albert R."/>
            <person name="Binder M."/>
            <person name="Bloem J."/>
            <person name="Labutti K."/>
            <person name="Salamov A."/>
            <person name="Andreopoulos B."/>
            <person name="Baker S."/>
            <person name="Barry K."/>
            <person name="Bills G."/>
            <person name="Bluhm B."/>
            <person name="Cannon C."/>
            <person name="Castanera R."/>
            <person name="Culley D."/>
            <person name="Daum C."/>
            <person name="Ezra D."/>
            <person name="Gonzalez J."/>
            <person name="Henrissat B."/>
            <person name="Kuo A."/>
            <person name="Liang C."/>
            <person name="Lipzen A."/>
            <person name="Lutzoni F."/>
            <person name="Magnuson J."/>
            <person name="Mondo S."/>
            <person name="Nolan M."/>
            <person name="Ohm R."/>
            <person name="Pangilinan J."/>
            <person name="Park H.-J."/>
            <person name="Ramirez L."/>
            <person name="Alfaro M."/>
            <person name="Sun H."/>
            <person name="Tritt A."/>
            <person name="Yoshinaga Y."/>
            <person name="Zwiers L.-H."/>
            <person name="Turgeon B."/>
            <person name="Goodwin S."/>
            <person name="Spatafora J."/>
            <person name="Crous P."/>
            <person name="Grigoriev I."/>
        </authorList>
    </citation>
    <scope>NUCLEOTIDE SEQUENCE</scope>
    <source>
        <strain evidence="10">CBS 119925</strain>
    </source>
</reference>
<evidence type="ECO:0000313" key="10">
    <source>
        <dbReference type="EMBL" id="KAF2748979.1"/>
    </source>
</evidence>
<comment type="cofactor">
    <cofactor evidence="1 7">
        <name>heme</name>
        <dbReference type="ChEBI" id="CHEBI:30413"/>
    </cofactor>
</comment>
<organism evidence="10 11">
    <name type="scientific">Sporormia fimetaria CBS 119925</name>
    <dbReference type="NCBI Taxonomy" id="1340428"/>
    <lineage>
        <taxon>Eukaryota</taxon>
        <taxon>Fungi</taxon>
        <taxon>Dikarya</taxon>
        <taxon>Ascomycota</taxon>
        <taxon>Pezizomycotina</taxon>
        <taxon>Dothideomycetes</taxon>
        <taxon>Pleosporomycetidae</taxon>
        <taxon>Pleosporales</taxon>
        <taxon>Sporormiaceae</taxon>
        <taxon>Sporormia</taxon>
    </lineage>
</organism>
<dbReference type="GO" id="GO:0004497">
    <property type="term" value="F:monooxygenase activity"/>
    <property type="evidence" value="ECO:0007669"/>
    <property type="project" value="UniProtKB-KW"/>
</dbReference>
<comment type="similarity">
    <text evidence="3 8">Belongs to the cytochrome P450 family.</text>
</comment>
<dbReference type="PROSITE" id="PS00086">
    <property type="entry name" value="CYTOCHROME_P450"/>
    <property type="match status" value="1"/>
</dbReference>
<dbReference type="PANTHER" id="PTHR46206">
    <property type="entry name" value="CYTOCHROME P450"/>
    <property type="match status" value="1"/>
</dbReference>
<gene>
    <name evidence="10" type="ORF">M011DRAFT_399167</name>
</gene>
<keyword evidence="7 8" id="KW-0349">Heme</keyword>
<proteinExistence type="inferred from homology"/>
<feature type="transmembrane region" description="Helical" evidence="9">
    <location>
        <begin position="12"/>
        <end position="30"/>
    </location>
</feature>
<protein>
    <submittedName>
        <fullName evidence="10">Ent-kaurene oxidase</fullName>
    </submittedName>
</protein>
<dbReference type="OrthoDB" id="1844152at2759"/>
<evidence type="ECO:0000256" key="7">
    <source>
        <dbReference type="PIRSR" id="PIRSR602403-1"/>
    </source>
</evidence>
<evidence type="ECO:0000256" key="6">
    <source>
        <dbReference type="ARBA" id="ARBA00023004"/>
    </source>
</evidence>